<evidence type="ECO:0000259" key="2">
    <source>
        <dbReference type="PROSITE" id="PS50965"/>
    </source>
</evidence>
<keyword evidence="4" id="KW-1185">Reference proteome</keyword>
<dbReference type="EMBL" id="QRDQ01000007">
    <property type="protein sequence ID" value="RED26643.1"/>
    <property type="molecule type" value="Genomic_DNA"/>
</dbReference>
<accession>A0A3D9G0J9</accession>
<evidence type="ECO:0000313" key="3">
    <source>
        <dbReference type="EMBL" id="RED26643.1"/>
    </source>
</evidence>
<organism evidence="3 4">
    <name type="scientific">Flavobacterium cutihirudinis</name>
    <dbReference type="NCBI Taxonomy" id="1265740"/>
    <lineage>
        <taxon>Bacteria</taxon>
        <taxon>Pseudomonadati</taxon>
        <taxon>Bacteroidota</taxon>
        <taxon>Flavobacteriia</taxon>
        <taxon>Flavobacteriales</taxon>
        <taxon>Flavobacteriaceae</taxon>
        <taxon>Flavobacterium</taxon>
    </lineage>
</organism>
<dbReference type="AlphaFoldDB" id="A0A3D9G0J9"/>
<reference evidence="3 4" key="1">
    <citation type="submission" date="2018-07" db="EMBL/GenBank/DDBJ databases">
        <title>Genomic Encyclopedia of Archaeal and Bacterial Type Strains, Phase II (KMG-II): from individual species to whole genera.</title>
        <authorList>
            <person name="Goeker M."/>
        </authorList>
    </citation>
    <scope>NUCLEOTIDE SEQUENCE [LARGE SCALE GENOMIC DNA]</scope>
    <source>
        <strain evidence="3 4">DSM 25795</strain>
    </source>
</reference>
<evidence type="ECO:0000256" key="1">
    <source>
        <dbReference type="SAM" id="Coils"/>
    </source>
</evidence>
<feature type="domain" description="NERD" evidence="2">
    <location>
        <begin position="187"/>
        <end position="299"/>
    </location>
</feature>
<gene>
    <name evidence="3" type="ORF">BD847_0564</name>
</gene>
<dbReference type="Proteomes" id="UP000257004">
    <property type="component" value="Unassembled WGS sequence"/>
</dbReference>
<sequence>MCKVYNTIGCLNALQIHLVRYNIDEFRTLSELIHFRKNYQFHEKQIIADHTLFVQEENVSLEKEILELKETIQQNKNNLQDQLKQKLGNLNQEIENLPATNSKIIPTIKDYWLNLILCIKFWFSQLKFQFDVALFSYRAKKILSEKNKRLAYISGNFQDAVNESSFLSLQAFEKKKEIIENLNNTIYGAIGEKKVEDLLKKLSDDYILINDFCCTFNPPIYNKSNNDRIHSIQIDHLLLSPSGIFLIETKNWSNDSINNSKLRSPVEQILRTNFAVYIMLNNELENLHQNLARHYWGNRKVPIKNIVVFTNNKPSEEFQFVKIVTLNELLPYIKCFNPSFLFEETEMIADFLLKFSEQEKIRSKLSV</sequence>
<evidence type="ECO:0000313" key="4">
    <source>
        <dbReference type="Proteomes" id="UP000257004"/>
    </source>
</evidence>
<comment type="caution">
    <text evidence="3">The sequence shown here is derived from an EMBL/GenBank/DDBJ whole genome shotgun (WGS) entry which is preliminary data.</text>
</comment>
<name>A0A3D9G0J9_9FLAO</name>
<dbReference type="Pfam" id="PF08378">
    <property type="entry name" value="NERD"/>
    <property type="match status" value="1"/>
</dbReference>
<proteinExistence type="predicted"/>
<dbReference type="InterPro" id="IPR011528">
    <property type="entry name" value="NERD"/>
</dbReference>
<dbReference type="OrthoDB" id="9813328at2"/>
<keyword evidence="1" id="KW-0175">Coiled coil</keyword>
<protein>
    <submittedName>
        <fullName evidence="3">Nuclease-like protein</fullName>
    </submittedName>
</protein>
<dbReference type="PROSITE" id="PS50965">
    <property type="entry name" value="NERD"/>
    <property type="match status" value="1"/>
</dbReference>
<feature type="coiled-coil region" evidence="1">
    <location>
        <begin position="58"/>
        <end position="96"/>
    </location>
</feature>